<accession>A0A7W9UYI1</accession>
<evidence type="ECO:0000256" key="7">
    <source>
        <dbReference type="SAM" id="MobiDB-lite"/>
    </source>
</evidence>
<evidence type="ECO:0000256" key="4">
    <source>
        <dbReference type="ARBA" id="ARBA00022984"/>
    </source>
</evidence>
<comment type="pathway">
    <text evidence="1 6">Cell wall biogenesis; peptidoglycan biosynthesis.</text>
</comment>
<dbReference type="InterPro" id="IPR036365">
    <property type="entry name" value="PGBD-like_sf"/>
</dbReference>
<feature type="signal peptide" evidence="8">
    <location>
        <begin position="1"/>
        <end position="19"/>
    </location>
</feature>
<feature type="active site" description="Nucleophile" evidence="6">
    <location>
        <position position="280"/>
    </location>
</feature>
<dbReference type="InterPro" id="IPR050979">
    <property type="entry name" value="LD-transpeptidase"/>
</dbReference>
<dbReference type="Pfam" id="PF01471">
    <property type="entry name" value="PG_binding_1"/>
    <property type="match status" value="1"/>
</dbReference>
<dbReference type="Proteomes" id="UP000588098">
    <property type="component" value="Unassembled WGS sequence"/>
</dbReference>
<keyword evidence="3 6" id="KW-0133">Cell shape</keyword>
<feature type="compositionally biased region" description="Basic residues" evidence="7">
    <location>
        <begin position="67"/>
        <end position="78"/>
    </location>
</feature>
<feature type="active site" description="Proton donor/acceptor" evidence="6">
    <location>
        <position position="263"/>
    </location>
</feature>
<dbReference type="PROSITE" id="PS51257">
    <property type="entry name" value="PROKAR_LIPOPROTEIN"/>
    <property type="match status" value="1"/>
</dbReference>
<dbReference type="GO" id="GO:0016740">
    <property type="term" value="F:transferase activity"/>
    <property type="evidence" value="ECO:0007669"/>
    <property type="project" value="UniProtKB-KW"/>
</dbReference>
<evidence type="ECO:0000313" key="11">
    <source>
        <dbReference type="Proteomes" id="UP000588098"/>
    </source>
</evidence>
<evidence type="ECO:0000256" key="1">
    <source>
        <dbReference type="ARBA" id="ARBA00004752"/>
    </source>
</evidence>
<keyword evidence="4 6" id="KW-0573">Peptidoglycan synthesis</keyword>
<dbReference type="GO" id="GO:0071972">
    <property type="term" value="F:peptidoglycan L,D-transpeptidase activity"/>
    <property type="evidence" value="ECO:0007669"/>
    <property type="project" value="TreeGrafter"/>
</dbReference>
<dbReference type="GO" id="GO:0005576">
    <property type="term" value="C:extracellular region"/>
    <property type="evidence" value="ECO:0007669"/>
    <property type="project" value="TreeGrafter"/>
</dbReference>
<dbReference type="InterPro" id="IPR005490">
    <property type="entry name" value="LD_TPept_cat_dom"/>
</dbReference>
<proteinExistence type="predicted"/>
<reference evidence="10 11" key="1">
    <citation type="submission" date="2020-08" db="EMBL/GenBank/DDBJ databases">
        <title>Genomic Encyclopedia of Type Strains, Phase III (KMG-III): the genomes of soil and plant-associated and newly described type strains.</title>
        <authorList>
            <person name="Whitman W."/>
        </authorList>
    </citation>
    <scope>NUCLEOTIDE SEQUENCE [LARGE SCALE GENOMIC DNA]</scope>
    <source>
        <strain evidence="10 11">CECT 8305</strain>
    </source>
</reference>
<dbReference type="PANTHER" id="PTHR30582">
    <property type="entry name" value="L,D-TRANSPEPTIDASE"/>
    <property type="match status" value="1"/>
</dbReference>
<dbReference type="GO" id="GO:0008360">
    <property type="term" value="P:regulation of cell shape"/>
    <property type="evidence" value="ECO:0007669"/>
    <property type="project" value="UniProtKB-UniRule"/>
</dbReference>
<dbReference type="PROSITE" id="PS52029">
    <property type="entry name" value="LD_TPASE"/>
    <property type="match status" value="1"/>
</dbReference>
<evidence type="ECO:0000256" key="5">
    <source>
        <dbReference type="ARBA" id="ARBA00023316"/>
    </source>
</evidence>
<keyword evidence="5 6" id="KW-0961">Cell wall biogenesis/degradation</keyword>
<dbReference type="PANTHER" id="PTHR30582:SF33">
    <property type="entry name" value="EXPORTED PROTEIN"/>
    <property type="match status" value="1"/>
</dbReference>
<dbReference type="SUPFAM" id="SSF47090">
    <property type="entry name" value="PGBD-like"/>
    <property type="match status" value="1"/>
</dbReference>
<dbReference type="SUPFAM" id="SSF141523">
    <property type="entry name" value="L,D-transpeptidase catalytic domain-like"/>
    <property type="match status" value="1"/>
</dbReference>
<dbReference type="InterPro" id="IPR036366">
    <property type="entry name" value="PGBDSf"/>
</dbReference>
<keyword evidence="11" id="KW-1185">Reference proteome</keyword>
<dbReference type="Pfam" id="PF03734">
    <property type="entry name" value="YkuD"/>
    <property type="match status" value="1"/>
</dbReference>
<dbReference type="RefSeq" id="WP_184570558.1">
    <property type="nucleotide sequence ID" value="NZ_JACHJL010000003.1"/>
</dbReference>
<keyword evidence="2" id="KW-0808">Transferase</keyword>
<keyword evidence="8" id="KW-0732">Signal</keyword>
<dbReference type="CDD" id="cd16913">
    <property type="entry name" value="YkuD_like"/>
    <property type="match status" value="1"/>
</dbReference>
<dbReference type="UniPathway" id="UPA00219"/>
<name>A0A7W9UYI1_9ACTN</name>
<feature type="domain" description="L,D-TPase catalytic" evidence="9">
    <location>
        <begin position="193"/>
        <end position="305"/>
    </location>
</feature>
<sequence length="306" mass="33244">MRQISVSVVRATLAAVAAAAVTTAATGCEPDTVQGSASRSASATEQHKRSTPQQRTREAPEPARTTPRTHRPKPKPSTHRPAPPKRTWPTRTAKPLPPPVLAAGARSETVRELQARLHQLGLFTRQPTGYYGSVTSAAVSAFQRGHGRPVSGSLDAKTWSKLRDLTERPNRDAMYPPTSHPMAKPDARCLTGRTLCISKSSRTLAWMVNGKVVAAMDVRFGSQYTPTREGTFKVDFKSRDHVSTIYDSPMPYALFFSGGQAIHYSSDFAARGYSGASHGCVNVRDEKKIAAVFAQVKAGDKVVVYR</sequence>
<evidence type="ECO:0000256" key="8">
    <source>
        <dbReference type="SAM" id="SignalP"/>
    </source>
</evidence>
<dbReference type="InterPro" id="IPR002477">
    <property type="entry name" value="Peptidoglycan-bd-like"/>
</dbReference>
<protein>
    <recommendedName>
        <fullName evidence="9">L,D-TPase catalytic domain-containing protein</fullName>
    </recommendedName>
</protein>
<evidence type="ECO:0000256" key="6">
    <source>
        <dbReference type="PROSITE-ProRule" id="PRU01373"/>
    </source>
</evidence>
<evidence type="ECO:0000256" key="3">
    <source>
        <dbReference type="ARBA" id="ARBA00022960"/>
    </source>
</evidence>
<evidence type="ECO:0000256" key="2">
    <source>
        <dbReference type="ARBA" id="ARBA00022679"/>
    </source>
</evidence>
<dbReference type="EMBL" id="JACHJL010000003">
    <property type="protein sequence ID" value="MBB5934814.1"/>
    <property type="molecule type" value="Genomic_DNA"/>
</dbReference>
<dbReference type="GO" id="GO:0018104">
    <property type="term" value="P:peptidoglycan-protein cross-linking"/>
    <property type="evidence" value="ECO:0007669"/>
    <property type="project" value="TreeGrafter"/>
</dbReference>
<dbReference type="Gene3D" id="2.40.440.10">
    <property type="entry name" value="L,D-transpeptidase catalytic domain-like"/>
    <property type="match status" value="1"/>
</dbReference>
<comment type="caution">
    <text evidence="10">The sequence shown here is derived from an EMBL/GenBank/DDBJ whole genome shotgun (WGS) entry which is preliminary data.</text>
</comment>
<feature type="chain" id="PRO_5039247542" description="L,D-TPase catalytic domain-containing protein" evidence="8">
    <location>
        <begin position="20"/>
        <end position="306"/>
    </location>
</feature>
<dbReference type="AlphaFoldDB" id="A0A7W9UYI1"/>
<dbReference type="InterPro" id="IPR038063">
    <property type="entry name" value="Transpep_catalytic_dom"/>
</dbReference>
<dbReference type="Gene3D" id="1.10.101.10">
    <property type="entry name" value="PGBD-like superfamily/PGBD"/>
    <property type="match status" value="1"/>
</dbReference>
<feature type="compositionally biased region" description="Polar residues" evidence="7">
    <location>
        <begin position="33"/>
        <end position="44"/>
    </location>
</feature>
<evidence type="ECO:0000313" key="10">
    <source>
        <dbReference type="EMBL" id="MBB5934814.1"/>
    </source>
</evidence>
<gene>
    <name evidence="10" type="ORF">FHS42_001861</name>
</gene>
<organism evidence="10 11">
    <name type="scientific">Streptomyces zagrosensis</name>
    <dbReference type="NCBI Taxonomy" id="1042984"/>
    <lineage>
        <taxon>Bacteria</taxon>
        <taxon>Bacillati</taxon>
        <taxon>Actinomycetota</taxon>
        <taxon>Actinomycetes</taxon>
        <taxon>Kitasatosporales</taxon>
        <taxon>Streptomycetaceae</taxon>
        <taxon>Streptomyces</taxon>
    </lineage>
</organism>
<evidence type="ECO:0000259" key="9">
    <source>
        <dbReference type="PROSITE" id="PS52029"/>
    </source>
</evidence>
<dbReference type="GO" id="GO:0071555">
    <property type="term" value="P:cell wall organization"/>
    <property type="evidence" value="ECO:0007669"/>
    <property type="project" value="UniProtKB-UniRule"/>
</dbReference>
<feature type="region of interest" description="Disordered" evidence="7">
    <location>
        <begin position="28"/>
        <end position="107"/>
    </location>
</feature>